<keyword evidence="2" id="KW-1185">Reference proteome</keyword>
<dbReference type="KEGG" id="ccal:113464917"/>
<dbReference type="Proteomes" id="UP000694925">
    <property type="component" value="Unplaced"/>
</dbReference>
<dbReference type="AlphaFoldDB" id="A0AAJ7WFH1"/>
<dbReference type="GeneID" id="113464917"/>
<evidence type="ECO:0000256" key="1">
    <source>
        <dbReference type="SAM" id="MobiDB-lite"/>
    </source>
</evidence>
<feature type="compositionally biased region" description="Basic and acidic residues" evidence="1">
    <location>
        <begin position="48"/>
        <end position="62"/>
    </location>
</feature>
<dbReference type="RefSeq" id="XP_026673469.1">
    <property type="nucleotide sequence ID" value="XM_026817668.1"/>
</dbReference>
<dbReference type="RefSeq" id="XP_026673465.1">
    <property type="nucleotide sequence ID" value="XM_026817664.1"/>
</dbReference>
<reference evidence="3 4" key="1">
    <citation type="submission" date="2025-04" db="UniProtKB">
        <authorList>
            <consortium name="RefSeq"/>
        </authorList>
    </citation>
    <scope>IDENTIFICATION</scope>
    <source>
        <tissue evidence="3 4">Whole body</tissue>
    </source>
</reference>
<accession>A0AAJ7WFH1</accession>
<evidence type="ECO:0000313" key="3">
    <source>
        <dbReference type="RefSeq" id="XP_026673465.1"/>
    </source>
</evidence>
<gene>
    <name evidence="3 4" type="primary">LOC113464917</name>
</gene>
<name>A0AAJ7WFH1_9HYME</name>
<evidence type="ECO:0000313" key="4">
    <source>
        <dbReference type="RefSeq" id="XP_026673469.1"/>
    </source>
</evidence>
<sequence length="155" mass="17825">MREESSIQKELSIPANEPPHWWAKMIFKYCAGLEEDKATVLRSGEPNSEERTRDFNEESSDSRRREYKIANTVLRYCSCAFRCRQPVDIGREEEDSISTIVTTINATPVIPLALNQSDETMYVVTILRNIEFVRILSNSSPILLNIKQASNEPRE</sequence>
<proteinExistence type="predicted"/>
<evidence type="ECO:0000313" key="2">
    <source>
        <dbReference type="Proteomes" id="UP000694925"/>
    </source>
</evidence>
<protein>
    <submittedName>
        <fullName evidence="3 4">Uncharacterized protein LOC113464917</fullName>
    </submittedName>
</protein>
<feature type="region of interest" description="Disordered" evidence="1">
    <location>
        <begin position="41"/>
        <end position="62"/>
    </location>
</feature>
<organism evidence="2 3">
    <name type="scientific">Ceratina calcarata</name>
    <dbReference type="NCBI Taxonomy" id="156304"/>
    <lineage>
        <taxon>Eukaryota</taxon>
        <taxon>Metazoa</taxon>
        <taxon>Ecdysozoa</taxon>
        <taxon>Arthropoda</taxon>
        <taxon>Hexapoda</taxon>
        <taxon>Insecta</taxon>
        <taxon>Pterygota</taxon>
        <taxon>Neoptera</taxon>
        <taxon>Endopterygota</taxon>
        <taxon>Hymenoptera</taxon>
        <taxon>Apocrita</taxon>
        <taxon>Aculeata</taxon>
        <taxon>Apoidea</taxon>
        <taxon>Anthophila</taxon>
        <taxon>Apidae</taxon>
        <taxon>Ceratina</taxon>
        <taxon>Zadontomerus</taxon>
    </lineage>
</organism>